<dbReference type="SUPFAM" id="SSF48498">
    <property type="entry name" value="Tetracyclin repressor-like, C-terminal domain"/>
    <property type="match status" value="1"/>
</dbReference>
<dbReference type="InterPro" id="IPR009057">
    <property type="entry name" value="Homeodomain-like_sf"/>
</dbReference>
<feature type="DNA-binding region" description="H-T-H motif" evidence="3">
    <location>
        <begin position="44"/>
        <end position="63"/>
    </location>
</feature>
<evidence type="ECO:0000256" key="2">
    <source>
        <dbReference type="ARBA" id="ARBA00023125"/>
    </source>
</evidence>
<feature type="domain" description="HTH tetR-type" evidence="4">
    <location>
        <begin position="21"/>
        <end position="81"/>
    </location>
</feature>
<dbReference type="InterPro" id="IPR036271">
    <property type="entry name" value="Tet_transcr_reg_TetR-rel_C_sf"/>
</dbReference>
<keyword evidence="6" id="KW-1185">Reference proteome</keyword>
<dbReference type="PANTHER" id="PTHR43479:SF11">
    <property type="entry name" value="ACREF_ENVCD OPERON REPRESSOR-RELATED"/>
    <property type="match status" value="1"/>
</dbReference>
<dbReference type="PRINTS" id="PR00455">
    <property type="entry name" value="HTHTETR"/>
</dbReference>
<evidence type="ECO:0000256" key="1">
    <source>
        <dbReference type="ARBA" id="ARBA00022491"/>
    </source>
</evidence>
<dbReference type="Gene3D" id="1.10.357.10">
    <property type="entry name" value="Tetracycline Repressor, domain 2"/>
    <property type="match status" value="1"/>
</dbReference>
<organism evidence="5 6">
    <name type="scientific">Peribacillus huizhouensis</name>
    <dbReference type="NCBI Taxonomy" id="1501239"/>
    <lineage>
        <taxon>Bacteria</taxon>
        <taxon>Bacillati</taxon>
        <taxon>Bacillota</taxon>
        <taxon>Bacilli</taxon>
        <taxon>Bacillales</taxon>
        <taxon>Bacillaceae</taxon>
        <taxon>Peribacillus</taxon>
    </lineage>
</organism>
<keyword evidence="1" id="KW-0678">Repressor</keyword>
<protein>
    <submittedName>
        <fullName evidence="5">AcrR family transcriptional regulator</fullName>
    </submittedName>
</protein>
<reference evidence="5 6" key="1">
    <citation type="submission" date="2020-08" db="EMBL/GenBank/DDBJ databases">
        <title>Genomic Encyclopedia of Type Strains, Phase IV (KMG-IV): sequencing the most valuable type-strain genomes for metagenomic binning, comparative biology and taxonomic classification.</title>
        <authorList>
            <person name="Goeker M."/>
        </authorList>
    </citation>
    <scope>NUCLEOTIDE SEQUENCE [LARGE SCALE GENOMIC DNA]</scope>
    <source>
        <strain evidence="5 6">DSM 105481</strain>
    </source>
</reference>
<dbReference type="RefSeq" id="WP_182502706.1">
    <property type="nucleotide sequence ID" value="NZ_JACJHX010000006.1"/>
</dbReference>
<dbReference type="InterPro" id="IPR050624">
    <property type="entry name" value="HTH-type_Tx_Regulator"/>
</dbReference>
<keyword evidence="2 3" id="KW-0238">DNA-binding</keyword>
<dbReference type="Proteomes" id="UP000626697">
    <property type="component" value="Unassembled WGS sequence"/>
</dbReference>
<comment type="caution">
    <text evidence="5">The sequence shown here is derived from an EMBL/GenBank/DDBJ whole genome shotgun (WGS) entry which is preliminary data.</text>
</comment>
<accession>A0ABR6CPW3</accession>
<gene>
    <name evidence="5" type="ORF">HNP81_002364</name>
</gene>
<evidence type="ECO:0000256" key="3">
    <source>
        <dbReference type="PROSITE-ProRule" id="PRU00335"/>
    </source>
</evidence>
<proteinExistence type="predicted"/>
<dbReference type="PROSITE" id="PS50977">
    <property type="entry name" value="HTH_TETR_2"/>
    <property type="match status" value="1"/>
</dbReference>
<evidence type="ECO:0000259" key="4">
    <source>
        <dbReference type="PROSITE" id="PS50977"/>
    </source>
</evidence>
<dbReference type="Pfam" id="PF00440">
    <property type="entry name" value="TetR_N"/>
    <property type="match status" value="1"/>
</dbReference>
<dbReference type="EMBL" id="JACJHX010000006">
    <property type="protein sequence ID" value="MBA9027074.1"/>
    <property type="molecule type" value="Genomic_DNA"/>
</dbReference>
<evidence type="ECO:0000313" key="5">
    <source>
        <dbReference type="EMBL" id="MBA9027074.1"/>
    </source>
</evidence>
<evidence type="ECO:0000313" key="6">
    <source>
        <dbReference type="Proteomes" id="UP000626697"/>
    </source>
</evidence>
<name>A0ABR6CPW3_9BACI</name>
<sequence>MSDDKLLDAIIAQTKLTKKQTDKQQKIVETAIKLFAEKGYANTSTSEIAKAAMVAEGTIFRHYGTKDNLLLSVILPFIKDSIPTMAEEVFTEIMSKNVGCFEDFLRALLKNRLHFINENREIFQIVVKELLYNDELRKELLPFFADNILHRITKVINTYKDRGELIDIPSHTIQRMIFTLIGGYFVSRFVLQLDNCDIDEEAEIENLIRFIMDGLRKQ</sequence>
<dbReference type="SUPFAM" id="SSF46689">
    <property type="entry name" value="Homeodomain-like"/>
    <property type="match status" value="1"/>
</dbReference>
<dbReference type="PANTHER" id="PTHR43479">
    <property type="entry name" value="ACREF/ENVCD OPERON REPRESSOR-RELATED"/>
    <property type="match status" value="1"/>
</dbReference>
<dbReference type="InterPro" id="IPR001647">
    <property type="entry name" value="HTH_TetR"/>
</dbReference>